<organism evidence="2 3">
    <name type="scientific">Pyricularia grisea</name>
    <name type="common">Crabgrass-specific blast fungus</name>
    <name type="synonym">Magnaporthe grisea</name>
    <dbReference type="NCBI Taxonomy" id="148305"/>
    <lineage>
        <taxon>Eukaryota</taxon>
        <taxon>Fungi</taxon>
        <taxon>Dikarya</taxon>
        <taxon>Ascomycota</taxon>
        <taxon>Pezizomycotina</taxon>
        <taxon>Sordariomycetes</taxon>
        <taxon>Sordariomycetidae</taxon>
        <taxon>Magnaporthales</taxon>
        <taxon>Pyriculariaceae</taxon>
        <taxon>Pyricularia</taxon>
    </lineage>
</organism>
<feature type="compositionally biased region" description="Polar residues" evidence="1">
    <location>
        <begin position="215"/>
        <end position="228"/>
    </location>
</feature>
<sequence>MNQNLAPPSCGATSQPRKVILDALRTAAHSTDPLESEEIEACIKQIKIILLVRKKASSVNKKLGLQNLLTRLYSHHQPDEPLLPFKQLQCTQIVAIGLSVPQFELNRRRYKSEFIDEVVNELVASAPHLQRKLGSQIFADDIYAIIAGLQSKLRSPDYTAFLAMAPTSEVDPVASHTVPPEQAPSIATSTTRLNQPVPTSLEPSPDGGNADAVNSPASNNARQPQSQPNRKRRRADELGGHQSLNTALNRRRRSRAGIDYTRKPHRGTSPPQPQPPLSRNTLVANTIAQDPYLALDPSAHAQTISTFNASPLTASWQQQNLSNPQDDFSQTSTRPDLQVQDHSFLVTPHSTPAAGHPILGHVALSDVSPILSDNISDNLRYPSPEDVNFNNILTKTNLEPANNSDPAFTLQSDPHLGTALTGNQLRAYFEFDNL</sequence>
<reference evidence="2 3" key="1">
    <citation type="journal article" date="2019" name="Mol. Biol. Evol.">
        <title>Blast fungal genomes show frequent chromosomal changes, gene gains and losses, and effector gene turnover.</title>
        <authorList>
            <person name="Gomez Luciano L.B."/>
            <person name="Jason Tsai I."/>
            <person name="Chuma I."/>
            <person name="Tosa Y."/>
            <person name="Chen Y.H."/>
            <person name="Li J.Y."/>
            <person name="Li M.Y."/>
            <person name="Jade Lu M.Y."/>
            <person name="Nakayashiki H."/>
            <person name="Li W.H."/>
        </authorList>
    </citation>
    <scope>NUCLEOTIDE SEQUENCE [LARGE SCALE GENOMIC DNA]</scope>
    <source>
        <strain evidence="2 3">NI907</strain>
    </source>
</reference>
<name>A0A6P8AWV9_PYRGI</name>
<feature type="compositionally biased region" description="Polar residues" evidence="1">
    <location>
        <begin position="185"/>
        <end position="202"/>
    </location>
</feature>
<feature type="region of interest" description="Disordered" evidence="1">
    <location>
        <begin position="171"/>
        <end position="279"/>
    </location>
</feature>
<accession>A0A6P8AWV9</accession>
<dbReference type="GeneID" id="41962907"/>
<dbReference type="RefSeq" id="XP_030979390.1">
    <property type="nucleotide sequence ID" value="XM_031127998.1"/>
</dbReference>
<reference evidence="3" key="2">
    <citation type="submission" date="2019-10" db="EMBL/GenBank/DDBJ databases">
        <authorList>
            <consortium name="NCBI Genome Project"/>
        </authorList>
    </citation>
    <scope>NUCLEOTIDE SEQUENCE</scope>
    <source>
        <strain evidence="3">NI907</strain>
    </source>
</reference>
<keyword evidence="2" id="KW-1185">Reference proteome</keyword>
<evidence type="ECO:0000313" key="2">
    <source>
        <dbReference type="Proteomes" id="UP000515153"/>
    </source>
</evidence>
<evidence type="ECO:0000256" key="1">
    <source>
        <dbReference type="SAM" id="MobiDB-lite"/>
    </source>
</evidence>
<dbReference type="Proteomes" id="UP000515153">
    <property type="component" value="Chromosome V"/>
</dbReference>
<gene>
    <name evidence="3" type="ORF">PgNI_07996</name>
</gene>
<dbReference type="KEGG" id="pgri:PgNI_07996"/>
<reference evidence="3" key="3">
    <citation type="submission" date="2025-08" db="UniProtKB">
        <authorList>
            <consortium name="RefSeq"/>
        </authorList>
    </citation>
    <scope>IDENTIFICATION</scope>
    <source>
        <strain evidence="3">NI907</strain>
    </source>
</reference>
<dbReference type="AlphaFoldDB" id="A0A6P8AWV9"/>
<proteinExistence type="predicted"/>
<protein>
    <submittedName>
        <fullName evidence="3">Uncharacterized protein</fullName>
    </submittedName>
</protein>
<evidence type="ECO:0000313" key="3">
    <source>
        <dbReference type="RefSeq" id="XP_030979390.1"/>
    </source>
</evidence>